<organism evidence="2 3">
    <name type="scientific">Marinobacterium iners DSM 11526</name>
    <dbReference type="NCBI Taxonomy" id="1122198"/>
    <lineage>
        <taxon>Bacteria</taxon>
        <taxon>Pseudomonadati</taxon>
        <taxon>Pseudomonadota</taxon>
        <taxon>Gammaproteobacteria</taxon>
        <taxon>Oceanospirillales</taxon>
        <taxon>Oceanospirillaceae</taxon>
        <taxon>Marinobacterium</taxon>
    </lineage>
</organism>
<dbReference type="OrthoDB" id="5624888at2"/>
<evidence type="ECO:0000256" key="1">
    <source>
        <dbReference type="SAM" id="SignalP"/>
    </source>
</evidence>
<dbReference type="AlphaFoldDB" id="A0A1H4DA53"/>
<name>A0A1H4DA53_9GAMM</name>
<feature type="signal peptide" evidence="1">
    <location>
        <begin position="1"/>
        <end position="23"/>
    </location>
</feature>
<dbReference type="PROSITE" id="PS51257">
    <property type="entry name" value="PROKAR_LIPOPROTEIN"/>
    <property type="match status" value="1"/>
</dbReference>
<keyword evidence="1" id="KW-0732">Signal</keyword>
<reference evidence="3" key="1">
    <citation type="submission" date="2016-10" db="EMBL/GenBank/DDBJ databases">
        <authorList>
            <person name="Varghese N."/>
            <person name="Submissions S."/>
        </authorList>
    </citation>
    <scope>NUCLEOTIDE SEQUENCE [LARGE SCALE GENOMIC DNA]</scope>
    <source>
        <strain evidence="3">DSM 11526</strain>
    </source>
</reference>
<accession>A0A1H4DA53</accession>
<evidence type="ECO:0000313" key="2">
    <source>
        <dbReference type="EMBL" id="SEA69547.1"/>
    </source>
</evidence>
<dbReference type="Proteomes" id="UP000242469">
    <property type="component" value="Unassembled WGS sequence"/>
</dbReference>
<sequence length="134" mass="14720">MPSSSYKCLLFAGGLLLSGCAESAPEQHALDVRASAYNSVPEQTVGNPAIAAWGDRLKPGMKAIAVSRDLLEEGLDYNMQVQIEGLPGTYRVLDKMHPRWERKIDIYMGEDVGAALDWGVRDVTIRWKPVSDEG</sequence>
<feature type="chain" id="PRO_5017391044" evidence="1">
    <location>
        <begin position="24"/>
        <end position="134"/>
    </location>
</feature>
<dbReference type="EMBL" id="FNRJ01000006">
    <property type="protein sequence ID" value="SEA69547.1"/>
    <property type="molecule type" value="Genomic_DNA"/>
</dbReference>
<dbReference type="STRING" id="1122198.SAMN02745729_10620"/>
<gene>
    <name evidence="2" type="ORF">SAMN02745729_10620</name>
</gene>
<dbReference type="CDD" id="cd22784">
    <property type="entry name" value="DPBB_MltA_YuiC-like"/>
    <property type="match status" value="1"/>
</dbReference>
<dbReference type="RefSeq" id="WP_091825864.1">
    <property type="nucleotide sequence ID" value="NZ_FNRJ01000006.1"/>
</dbReference>
<proteinExistence type="predicted"/>
<evidence type="ECO:0000313" key="3">
    <source>
        <dbReference type="Proteomes" id="UP000242469"/>
    </source>
</evidence>
<protein>
    <submittedName>
        <fullName evidence="2">3D (Asp-Asp-Asp) domain-containing protein</fullName>
    </submittedName>
</protein>
<keyword evidence="3" id="KW-1185">Reference proteome</keyword>